<evidence type="ECO:0000313" key="2">
    <source>
        <dbReference type="EMBL" id="JAO04216.1"/>
    </source>
</evidence>
<feature type="compositionally biased region" description="Acidic residues" evidence="1">
    <location>
        <begin position="82"/>
        <end position="91"/>
    </location>
</feature>
<dbReference type="GO" id="GO:0005814">
    <property type="term" value="C:centriole"/>
    <property type="evidence" value="ECO:0007669"/>
    <property type="project" value="TreeGrafter"/>
</dbReference>
<dbReference type="GO" id="GO:0060271">
    <property type="term" value="P:cilium assembly"/>
    <property type="evidence" value="ECO:0007669"/>
    <property type="project" value="InterPro"/>
</dbReference>
<feature type="non-terminal residue" evidence="2">
    <location>
        <position position="1"/>
    </location>
</feature>
<reference evidence="2" key="1">
    <citation type="submission" date="2014-12" db="EMBL/GenBank/DDBJ databases">
        <title>Parallel Evolution in Life History Adaptation Evident in the Tissue-Specific Poeciliopsis prolifica transcriptome.</title>
        <authorList>
            <person name="Jue N.K."/>
            <person name="Foley R.J."/>
            <person name="Obergfell C."/>
            <person name="Reznick D.N."/>
            <person name="O'Neill R.J."/>
            <person name="O'Neill M.J."/>
        </authorList>
    </citation>
    <scope>NUCLEOTIDE SEQUENCE</scope>
</reference>
<feature type="region of interest" description="Disordered" evidence="1">
    <location>
        <begin position="1"/>
        <end position="98"/>
    </location>
</feature>
<dbReference type="PANTHER" id="PTHR33689:SF1">
    <property type="entry name" value="FAS-BINDING FACTOR 1"/>
    <property type="match status" value="1"/>
</dbReference>
<protein>
    <submittedName>
        <fullName evidence="2">FBF1</fullName>
    </submittedName>
</protein>
<dbReference type="GO" id="GO:0036064">
    <property type="term" value="C:ciliary basal body"/>
    <property type="evidence" value="ECO:0007669"/>
    <property type="project" value="TreeGrafter"/>
</dbReference>
<name>A0A0S7EK90_9TELE</name>
<gene>
    <name evidence="2" type="primary">FBF1</name>
</gene>
<dbReference type="GO" id="GO:0097539">
    <property type="term" value="C:ciliary transition fiber"/>
    <property type="evidence" value="ECO:0007669"/>
    <property type="project" value="InterPro"/>
</dbReference>
<dbReference type="GO" id="GO:0090162">
    <property type="term" value="P:establishment of epithelial cell polarity"/>
    <property type="evidence" value="ECO:0007669"/>
    <property type="project" value="InterPro"/>
</dbReference>
<feature type="compositionally biased region" description="Polar residues" evidence="1">
    <location>
        <begin position="1"/>
        <end position="11"/>
    </location>
</feature>
<dbReference type="EMBL" id="GBYX01477471">
    <property type="protein sequence ID" value="JAO04216.1"/>
    <property type="molecule type" value="Transcribed_RNA"/>
</dbReference>
<evidence type="ECO:0000256" key="1">
    <source>
        <dbReference type="SAM" id="MobiDB-lite"/>
    </source>
</evidence>
<dbReference type="AlphaFoldDB" id="A0A0S7EK90"/>
<dbReference type="InterPro" id="IPR033561">
    <property type="entry name" value="FBF1"/>
</dbReference>
<organism evidence="2">
    <name type="scientific">Poeciliopsis prolifica</name>
    <name type="common">blackstripe livebearer</name>
    <dbReference type="NCBI Taxonomy" id="188132"/>
    <lineage>
        <taxon>Eukaryota</taxon>
        <taxon>Metazoa</taxon>
        <taxon>Chordata</taxon>
        <taxon>Craniata</taxon>
        <taxon>Vertebrata</taxon>
        <taxon>Euteleostomi</taxon>
        <taxon>Actinopterygii</taxon>
        <taxon>Neopterygii</taxon>
        <taxon>Teleostei</taxon>
        <taxon>Neoteleostei</taxon>
        <taxon>Acanthomorphata</taxon>
        <taxon>Ovalentaria</taxon>
        <taxon>Atherinomorphae</taxon>
        <taxon>Cyprinodontiformes</taxon>
        <taxon>Poeciliidae</taxon>
        <taxon>Poeciliinae</taxon>
        <taxon>Poeciliopsis</taxon>
    </lineage>
</organism>
<sequence length="127" mass="14176">SSVLWENQSVRDQPGFIMPTKPKSKASQNLFEDEDILDSLFDADSKQPGRSKGTRGGRPKVSSPTNNMFSRMAEEVKRDDLEASDVSEADPSDVLKDLKGMDDLEADLFPSKKSFPYKQSQSVMKTQ</sequence>
<feature type="compositionally biased region" description="Basic and acidic residues" evidence="1">
    <location>
        <begin position="72"/>
        <end position="81"/>
    </location>
</feature>
<accession>A0A0S7EK90</accession>
<dbReference type="PANTHER" id="PTHR33689">
    <property type="entry name" value="FAS-BINDING FACTOR 1"/>
    <property type="match status" value="1"/>
</dbReference>
<proteinExistence type="predicted"/>